<sequence>MSTTGTHQECLYSLMTFGIPYDALPINTDGEWRRTSFLKWAQRRYKKEQNIEKYKDAVELPSRSDVLLGRGKPNQAHAGNKYLHDVIASKYEQYDMSSRREKTKIATDLVQSIKDASGRFLKRDENDIWMEVDDHTAREKVCHGFRRKREVNTITMKQTAMAEAAQQQQRLRQKHEQMLASTTLLPQMTGSAASWNFMSQQAQQQVLMQRAFGSMAAGGGADMSNGGIGSGKCMQFPAMGFGSNNEVNNVQFPMQQQQQCCSFQPMPNTW</sequence>
<name>A0A7R9ZKZ3_9STRA</name>
<proteinExistence type="predicted"/>
<dbReference type="InterPro" id="IPR049227">
    <property type="entry name" value="DUF6824"/>
</dbReference>
<dbReference type="AlphaFoldDB" id="A0A7R9ZKZ3"/>
<reference evidence="2" key="1">
    <citation type="submission" date="2021-01" db="EMBL/GenBank/DDBJ databases">
        <authorList>
            <person name="Corre E."/>
            <person name="Pelletier E."/>
            <person name="Niang G."/>
            <person name="Scheremetjew M."/>
            <person name="Finn R."/>
            <person name="Kale V."/>
            <person name="Holt S."/>
            <person name="Cochrane G."/>
            <person name="Meng A."/>
            <person name="Brown T."/>
            <person name="Cohen L."/>
        </authorList>
    </citation>
    <scope>NUCLEOTIDE SEQUENCE</scope>
    <source>
        <strain evidence="2">CCMP3328</strain>
    </source>
</reference>
<evidence type="ECO:0000313" key="2">
    <source>
        <dbReference type="EMBL" id="CAD8331167.1"/>
    </source>
</evidence>
<dbReference type="EMBL" id="HBEF01005289">
    <property type="protein sequence ID" value="CAD8331167.1"/>
    <property type="molecule type" value="Transcribed_RNA"/>
</dbReference>
<protein>
    <recommendedName>
        <fullName evidence="1">DUF6824 domain-containing protein</fullName>
    </recommendedName>
</protein>
<gene>
    <name evidence="2" type="ORF">CAUS1442_LOCUS3266</name>
</gene>
<feature type="domain" description="DUF6824" evidence="1">
    <location>
        <begin position="65"/>
        <end position="146"/>
    </location>
</feature>
<evidence type="ECO:0000259" key="1">
    <source>
        <dbReference type="Pfam" id="PF20710"/>
    </source>
</evidence>
<accession>A0A7R9ZKZ3</accession>
<organism evidence="2">
    <name type="scientific">Craspedostauros australis</name>
    <dbReference type="NCBI Taxonomy" id="1486917"/>
    <lineage>
        <taxon>Eukaryota</taxon>
        <taxon>Sar</taxon>
        <taxon>Stramenopiles</taxon>
        <taxon>Ochrophyta</taxon>
        <taxon>Bacillariophyta</taxon>
        <taxon>Bacillariophyceae</taxon>
        <taxon>Bacillariophycidae</taxon>
        <taxon>Naviculales</taxon>
        <taxon>Naviculaceae</taxon>
        <taxon>Craspedostauros</taxon>
    </lineage>
</organism>
<dbReference type="Pfam" id="PF20710">
    <property type="entry name" value="DUF6824"/>
    <property type="match status" value="1"/>
</dbReference>